<comment type="similarity">
    <text evidence="2 8">Belongs to the lactate permease family.</text>
</comment>
<comment type="subcellular location">
    <subcellularLocation>
        <location evidence="8">Cell inner membrane</location>
        <topology evidence="8">Multi-pass membrane protein</topology>
    </subcellularLocation>
    <subcellularLocation>
        <location evidence="1">Cell membrane</location>
        <topology evidence="1">Multi-pass membrane protein</topology>
    </subcellularLocation>
</comment>
<evidence type="ECO:0000256" key="6">
    <source>
        <dbReference type="ARBA" id="ARBA00022989"/>
    </source>
</evidence>
<dbReference type="RefSeq" id="WP_019949954.1">
    <property type="nucleotide sequence ID" value="NZ_JBHLVX010000013.1"/>
</dbReference>
<dbReference type="Pfam" id="PF02652">
    <property type="entry name" value="Lactate_perm"/>
    <property type="match status" value="1"/>
</dbReference>
<feature type="transmembrane region" description="Helical" evidence="8">
    <location>
        <begin position="250"/>
        <end position="267"/>
    </location>
</feature>
<feature type="transmembrane region" description="Helical" evidence="8">
    <location>
        <begin position="12"/>
        <end position="33"/>
    </location>
</feature>
<dbReference type="PANTHER" id="PTHR30003:SF5">
    <property type="entry name" value="L-LACTATE PERMEASE"/>
    <property type="match status" value="1"/>
</dbReference>
<evidence type="ECO:0000313" key="10">
    <source>
        <dbReference type="Proteomes" id="UP001589814"/>
    </source>
</evidence>
<feature type="transmembrane region" description="Helical" evidence="8">
    <location>
        <begin position="189"/>
        <end position="212"/>
    </location>
</feature>
<feature type="transmembrane region" description="Helical" evidence="8">
    <location>
        <begin position="434"/>
        <end position="454"/>
    </location>
</feature>
<comment type="caution">
    <text evidence="9">The sequence shown here is derived from an EMBL/GenBank/DDBJ whole genome shotgun (WGS) entry which is preliminary data.</text>
</comment>
<dbReference type="NCBIfam" id="TIGR00795">
    <property type="entry name" value="lctP"/>
    <property type="match status" value="1"/>
</dbReference>
<dbReference type="EMBL" id="JBHLVX010000013">
    <property type="protein sequence ID" value="MFC0267114.1"/>
    <property type="molecule type" value="Genomic_DNA"/>
</dbReference>
<evidence type="ECO:0000256" key="2">
    <source>
        <dbReference type="ARBA" id="ARBA00010100"/>
    </source>
</evidence>
<feature type="transmembrane region" description="Helical" evidence="8">
    <location>
        <begin position="156"/>
        <end position="177"/>
    </location>
</feature>
<keyword evidence="6 8" id="KW-1133">Transmembrane helix</keyword>
<dbReference type="PANTHER" id="PTHR30003">
    <property type="entry name" value="L-LACTATE PERMEASE"/>
    <property type="match status" value="1"/>
</dbReference>
<feature type="transmembrane region" description="Helical" evidence="8">
    <location>
        <begin position="520"/>
        <end position="538"/>
    </location>
</feature>
<evidence type="ECO:0000256" key="1">
    <source>
        <dbReference type="ARBA" id="ARBA00004651"/>
    </source>
</evidence>
<feature type="transmembrane region" description="Helical" evidence="8">
    <location>
        <begin position="288"/>
        <end position="310"/>
    </location>
</feature>
<feature type="transmembrane region" description="Helical" evidence="8">
    <location>
        <begin position="224"/>
        <end position="244"/>
    </location>
</feature>
<proteinExistence type="inferred from homology"/>
<dbReference type="InterPro" id="IPR003804">
    <property type="entry name" value="Lactate_perm"/>
</dbReference>
<protein>
    <recommendedName>
        <fullName evidence="8">L-lactate permease</fullName>
    </recommendedName>
</protein>
<evidence type="ECO:0000256" key="4">
    <source>
        <dbReference type="ARBA" id="ARBA00022475"/>
    </source>
</evidence>
<evidence type="ECO:0000256" key="3">
    <source>
        <dbReference type="ARBA" id="ARBA00022448"/>
    </source>
</evidence>
<feature type="transmembrane region" description="Helical" evidence="8">
    <location>
        <begin position="487"/>
        <end position="508"/>
    </location>
</feature>
<feature type="transmembrane region" description="Helical" evidence="8">
    <location>
        <begin position="316"/>
        <end position="335"/>
    </location>
</feature>
<feature type="transmembrane region" description="Helical" evidence="8">
    <location>
        <begin position="402"/>
        <end position="427"/>
    </location>
</feature>
<evidence type="ECO:0000256" key="5">
    <source>
        <dbReference type="ARBA" id="ARBA00022692"/>
    </source>
</evidence>
<keyword evidence="5 8" id="KW-0812">Transmembrane</keyword>
<sequence length="539" mass="56691">MWQQVYNPLGSVTLSALVAAIPVATFLLALTLFRLKGTNAALIALGVAVVTAAAVFGMPPTAIAGAALYGILNGLWPIGWIVLMAVWLYRIAVKSGKFEVIRGSIASVSRDQRIQVLLIAFCFGAFLEGAAGFGIPIAICSALLVELGFKPLRAAMLCLVANAASGAYGAIGIPIIVGAQQGGVTLDAMAVMLILIVQLSTLFVPALLVAILDGFRGLRETWPVVLMVGALFSISQSLVLYALGPWLVDIIPPVLAMAALAGFMRLWSPRHIYRESDAAEVADRQWGIAEVIRAWSPFYILTAMILLWSLPPFRALFAAGGPLAWTTLALPTPGLHQQVMALPPIVGEATPLAAVWNLNLVSAAGSAIALSALLTTAFTPSIGWRQSGEQLVQTWRELWKPIVMICLVMAVAYITNFAGASSAMGLALAQSGQLFPLFSPVIGWLGVFITGSVVNNNVLFANLQAVTAQQIGTTPALLVAANTAGGVMAKLISPQSIAIAAAAVGLVGNEADITRTTLRFSLALLLYTCVWTLLLSLLL</sequence>
<evidence type="ECO:0000256" key="7">
    <source>
        <dbReference type="ARBA" id="ARBA00023136"/>
    </source>
</evidence>
<dbReference type="Proteomes" id="UP001589814">
    <property type="component" value="Unassembled WGS sequence"/>
</dbReference>
<keyword evidence="3 8" id="KW-0813">Transport</keyword>
<comment type="function">
    <text evidence="8">Uptake of L-lactate across the membrane. Can also transport D-lactate and glycolate.</text>
</comment>
<organism evidence="9 10">
    <name type="scientific">Kushneria aurantia</name>
    <dbReference type="NCBI Taxonomy" id="504092"/>
    <lineage>
        <taxon>Bacteria</taxon>
        <taxon>Pseudomonadati</taxon>
        <taxon>Pseudomonadota</taxon>
        <taxon>Gammaproteobacteria</taxon>
        <taxon>Oceanospirillales</taxon>
        <taxon>Halomonadaceae</taxon>
        <taxon>Kushneria</taxon>
    </lineage>
</organism>
<feature type="transmembrane region" description="Helical" evidence="8">
    <location>
        <begin position="40"/>
        <end position="60"/>
    </location>
</feature>
<keyword evidence="8" id="KW-0997">Cell inner membrane</keyword>
<keyword evidence="7 8" id="KW-0472">Membrane</keyword>
<evidence type="ECO:0000313" key="9">
    <source>
        <dbReference type="EMBL" id="MFC0267114.1"/>
    </source>
</evidence>
<gene>
    <name evidence="9" type="ORF">ACFFHW_03700</name>
</gene>
<accession>A0ABV6G1E4</accession>
<feature type="transmembrane region" description="Helical" evidence="8">
    <location>
        <begin position="356"/>
        <end position="382"/>
    </location>
</feature>
<name>A0ABV6G1E4_9GAMM</name>
<keyword evidence="10" id="KW-1185">Reference proteome</keyword>
<evidence type="ECO:0000256" key="8">
    <source>
        <dbReference type="RuleBase" id="RU365092"/>
    </source>
</evidence>
<reference evidence="9 10" key="1">
    <citation type="submission" date="2024-09" db="EMBL/GenBank/DDBJ databases">
        <authorList>
            <person name="Sun Q."/>
            <person name="Mori K."/>
        </authorList>
    </citation>
    <scope>NUCLEOTIDE SEQUENCE [LARGE SCALE GENOMIC DNA]</scope>
    <source>
        <strain evidence="9 10">CCM 7415</strain>
    </source>
</reference>
<keyword evidence="4" id="KW-1003">Cell membrane</keyword>
<feature type="transmembrane region" description="Helical" evidence="8">
    <location>
        <begin position="66"/>
        <end position="89"/>
    </location>
</feature>